<feature type="region of interest" description="Disordered" evidence="6">
    <location>
        <begin position="643"/>
        <end position="687"/>
    </location>
</feature>
<dbReference type="EMBL" id="CALNXJ010000001">
    <property type="protein sequence ID" value="CAH3030954.1"/>
    <property type="molecule type" value="Genomic_DNA"/>
</dbReference>
<feature type="domain" description="GB1/RHD3-type G" evidence="7">
    <location>
        <begin position="10"/>
        <end position="108"/>
    </location>
</feature>
<dbReference type="SUPFAM" id="SSF52540">
    <property type="entry name" value="P-loop containing nucleoside triphosphate hydrolases"/>
    <property type="match status" value="2"/>
</dbReference>
<dbReference type="InterPro" id="IPR003191">
    <property type="entry name" value="Guanylate-bd/ATL_C"/>
</dbReference>
<keyword evidence="3" id="KW-0342">GTP-binding</keyword>
<dbReference type="InterPro" id="IPR015894">
    <property type="entry name" value="Guanylate-bd_N"/>
</dbReference>
<gene>
    <name evidence="8" type="ORF">PMEA_00000163</name>
</gene>
<reference evidence="8 9" key="1">
    <citation type="submission" date="2022-05" db="EMBL/GenBank/DDBJ databases">
        <authorList>
            <consortium name="Genoscope - CEA"/>
            <person name="William W."/>
        </authorList>
    </citation>
    <scope>NUCLEOTIDE SEQUENCE [LARGE SCALE GENOMIC DNA]</scope>
</reference>
<dbReference type="SUPFAM" id="SSF48340">
    <property type="entry name" value="Interferon-induced guanylate-binding protein 1 (GBP1), C-terminal domain"/>
    <property type="match status" value="2"/>
</dbReference>
<dbReference type="PANTHER" id="PTHR10751">
    <property type="entry name" value="GUANYLATE BINDING PROTEIN"/>
    <property type="match status" value="1"/>
</dbReference>
<feature type="compositionally biased region" description="Basic and acidic residues" evidence="6">
    <location>
        <begin position="600"/>
        <end position="617"/>
    </location>
</feature>
<dbReference type="InterPro" id="IPR027417">
    <property type="entry name" value="P-loop_NTPase"/>
</dbReference>
<evidence type="ECO:0000313" key="8">
    <source>
        <dbReference type="EMBL" id="CAH3030954.1"/>
    </source>
</evidence>
<evidence type="ECO:0000256" key="4">
    <source>
        <dbReference type="PROSITE-ProRule" id="PRU01052"/>
    </source>
</evidence>
<keyword evidence="9" id="KW-1185">Reference proteome</keyword>
<evidence type="ECO:0000313" key="9">
    <source>
        <dbReference type="Proteomes" id="UP001159428"/>
    </source>
</evidence>
<name>A0AAU9VLK2_9CNID</name>
<dbReference type="GO" id="GO:0005525">
    <property type="term" value="F:GTP binding"/>
    <property type="evidence" value="ECO:0007669"/>
    <property type="project" value="UniProtKB-KW"/>
</dbReference>
<feature type="compositionally biased region" description="Basic and acidic residues" evidence="6">
    <location>
        <begin position="652"/>
        <end position="687"/>
    </location>
</feature>
<evidence type="ECO:0000259" key="7">
    <source>
        <dbReference type="PROSITE" id="PS51715"/>
    </source>
</evidence>
<comment type="caution">
    <text evidence="8">The sequence shown here is derived from an EMBL/GenBank/DDBJ whole genome shotgun (WGS) entry which is preliminary data.</text>
</comment>
<evidence type="ECO:0000256" key="2">
    <source>
        <dbReference type="ARBA" id="ARBA00022801"/>
    </source>
</evidence>
<evidence type="ECO:0000256" key="6">
    <source>
        <dbReference type="SAM" id="MobiDB-lite"/>
    </source>
</evidence>
<accession>A0AAU9VLK2</accession>
<dbReference type="PROSITE" id="PS51715">
    <property type="entry name" value="G_GB1_RHD3"/>
    <property type="match status" value="2"/>
</dbReference>
<evidence type="ECO:0000256" key="1">
    <source>
        <dbReference type="ARBA" id="ARBA00022741"/>
    </source>
</evidence>
<feature type="domain" description="GB1/RHD3-type G" evidence="7">
    <location>
        <begin position="959"/>
        <end position="1113"/>
    </location>
</feature>
<dbReference type="Proteomes" id="UP001159428">
    <property type="component" value="Unassembled WGS sequence"/>
</dbReference>
<dbReference type="Pfam" id="PF02263">
    <property type="entry name" value="GBP"/>
    <property type="match status" value="2"/>
</dbReference>
<dbReference type="Gene3D" id="3.40.50.300">
    <property type="entry name" value="P-loop containing nucleotide triphosphate hydrolases"/>
    <property type="match status" value="2"/>
</dbReference>
<dbReference type="InterPro" id="IPR036543">
    <property type="entry name" value="Guanylate-bd_C_sf"/>
</dbReference>
<evidence type="ECO:0000256" key="5">
    <source>
        <dbReference type="SAM" id="Coils"/>
    </source>
</evidence>
<proteinExistence type="inferred from homology"/>
<dbReference type="GO" id="GO:0003924">
    <property type="term" value="F:GTPase activity"/>
    <property type="evidence" value="ECO:0007669"/>
    <property type="project" value="InterPro"/>
</dbReference>
<evidence type="ECO:0000256" key="3">
    <source>
        <dbReference type="ARBA" id="ARBA00023134"/>
    </source>
</evidence>
<feature type="region of interest" description="Disordered" evidence="6">
    <location>
        <begin position="593"/>
        <end position="617"/>
    </location>
</feature>
<feature type="coiled-coil region" evidence="5">
    <location>
        <begin position="1432"/>
        <end position="1538"/>
    </location>
</feature>
<dbReference type="Pfam" id="PF02841">
    <property type="entry name" value="GBP_C"/>
    <property type="match status" value="2"/>
</dbReference>
<sequence>MRISLYHSSTGPVCVVSIAGPYRKGKSYILSQAFDQPNVFPLGHKMEAETMGIWIWIVPEKFKNSNGQEFTVVLLDSEGIDATNSENTNDHQIFTLTVLLASVLIYNSQGVPTRSDMLLYSLTVCSYIVKLSERIQTRSTVSGAYSPSQNSEFFHKTFPYFIWLLRDVTQSIPDDCKNIKEYFLKKVFKGQVSSDADNKTDEGVAGSILRFFPGFDAFMLPPPTVDPETMKSLNKTKSKVNQWFWRGLERFKSLLRDTLSPKRSFNDGEFVTGEGLAAMVQLYVDAINAPDAIPNVQSAWETFVEGKCAEAKQSTLQMYDALMTARLSDALPRRNNDIRMCHNDALEQCEDQLMMELAGISTNSVEMTTREFQASRKKSKLLSWLTKNEELTRKSCEILLRDLKKNHLDPVFEKLLGEERDKISFEDIIGGYQRVKDDFHQYAEGAEDVIAAVFLELHKDLLKEKEKYLGILAQLKDFDEERSRELAARAYQERERKRLEEQQARLQQENLEQKKQMEMLIRNLDEEKRRFADQMKGERQAHQDQLQNMMEACMRQAQGKRQVFMRENEALQERFLAFQERNEENMKMVQNLSDRAAQQQKEREALRQQMKDQADQDKEDLIKALNEKHDEEMKALRDELNAKSNEMPEQVPQDKMKSSETAELIDRRTREAEERQRNIAETRERQQEVEKPGFWKKALKVVGKIAPLVGPVFSAFVPSIAPIAVPVAALAGATCDIVSDNVCIALEVVTDRCVTPLRGRDCKYRESLARLKKSKILIICLENPFREIHSKKIILKFKKSNMSEEMGKNENSEEPWVFSKFVYLSVSEQVIIHSLQNKSQIYLTAIEGCHSFEVSTITVYLPHQASEVHTRNHVIACTNGLQLYIVSWTLARHVTFYLLFFQKRAGNMASRKNQNIAIPLCLPNNCRWNAATGKYIKTGRQRTSLYVVEEALKKLKTVKGPVCVVSIAGPYRKGKSYILSEAFDQPEVFPLGHHFDPETVGIWMWIVPQKMRDSTGRECTVVLLDSEGIDAVMGEGLDDNQIFTLTVLLASVLIYNSAGVPTRHDLNGLDFIMKLSQRIRLCSNDGSVSASSPREDTEFFHKTFPFFIWLLRDVTQSIPTDCSDIKEYFLTRVFKDQGKERADHTQRVAESILRFFPGFEAFKLPPPSVSEEVMKNINRNKSQINSEFFSGIEKFKVLLKRTLTPKHSFNDGELVTGEGLAALVELYVQAINTPGVIPNVQSAWDAFVADKCNEATHEAMNVYSAVVHSQLFNQLPCDSEDIRKCHETALDQAIGQLQAETIGISSITTERYLNELVSFADRDYVTWQTENDQFTREACDALLKQLKKQHLDPILDQLHGKEGAKVMFDDIVAGYKKIEQDYKARATGAKQVCAAVFFEFHPELMTEMQQYLGVLKQLKDFDENLSREIAAKAYQEQEKIKLEEEHERLQQENRQRHKEMEMLQAKQEQEKKRLREQMEAEAAVQRQQMENMVRARMMEVEKHRRNFMQENQVLSQRLAQMQKSNEGMEKTVESLRQQLLLNQSRQRQVQKPGFFDRALQMIPVLGGVASTLSKCSVM</sequence>
<dbReference type="InterPro" id="IPR030386">
    <property type="entry name" value="G_GB1_RHD3_dom"/>
</dbReference>
<protein>
    <recommendedName>
        <fullName evidence="7">GB1/RHD3-type G domain-containing protein</fullName>
    </recommendedName>
</protein>
<keyword evidence="5" id="KW-0175">Coiled coil</keyword>
<keyword evidence="2" id="KW-0378">Hydrolase</keyword>
<organism evidence="8 9">
    <name type="scientific">Pocillopora meandrina</name>
    <dbReference type="NCBI Taxonomy" id="46732"/>
    <lineage>
        <taxon>Eukaryota</taxon>
        <taxon>Metazoa</taxon>
        <taxon>Cnidaria</taxon>
        <taxon>Anthozoa</taxon>
        <taxon>Hexacorallia</taxon>
        <taxon>Scleractinia</taxon>
        <taxon>Astrocoeniina</taxon>
        <taxon>Pocilloporidae</taxon>
        <taxon>Pocillopora</taxon>
    </lineage>
</organism>
<keyword evidence="1" id="KW-0547">Nucleotide-binding</keyword>
<dbReference type="Gene3D" id="1.20.1000.10">
    <property type="entry name" value="Guanylate-binding protein, C-terminal domain"/>
    <property type="match status" value="2"/>
</dbReference>
<comment type="similarity">
    <text evidence="4">Belongs to the TRAFAC class dynamin-like GTPase superfamily. GB1/RHD3 GTPase family.</text>
</comment>